<organism evidence="3 4">
    <name type="scientific">Cytobacillus kochii</name>
    <dbReference type="NCBI Taxonomy" id="859143"/>
    <lineage>
        <taxon>Bacteria</taxon>
        <taxon>Bacillati</taxon>
        <taxon>Bacillota</taxon>
        <taxon>Bacilli</taxon>
        <taxon>Bacillales</taxon>
        <taxon>Bacillaceae</taxon>
        <taxon>Cytobacillus</taxon>
    </lineage>
</organism>
<feature type="active site" description="Proton donor/acceptor" evidence="1">
    <location>
        <position position="82"/>
    </location>
</feature>
<dbReference type="RefSeq" id="WP_095373039.1">
    <property type="nucleotide sequence ID" value="NZ_CP022983.1"/>
</dbReference>
<evidence type="ECO:0000313" key="4">
    <source>
        <dbReference type="Proteomes" id="UP000215137"/>
    </source>
</evidence>
<name>A0A248TMV8_9BACI</name>
<evidence type="ECO:0000256" key="1">
    <source>
        <dbReference type="PIRSR" id="PIRSR613078-1"/>
    </source>
</evidence>
<keyword evidence="4" id="KW-1185">Reference proteome</keyword>
<dbReference type="Proteomes" id="UP000215137">
    <property type="component" value="Chromosome"/>
</dbReference>
<dbReference type="SUPFAM" id="SSF53254">
    <property type="entry name" value="Phosphoglycerate mutase-like"/>
    <property type="match status" value="1"/>
</dbReference>
<accession>A0A248TMV8</accession>
<dbReference type="PROSITE" id="PS00175">
    <property type="entry name" value="PG_MUTASE"/>
    <property type="match status" value="1"/>
</dbReference>
<dbReference type="Gene3D" id="3.40.50.1240">
    <property type="entry name" value="Phosphoglycerate mutase-like"/>
    <property type="match status" value="1"/>
</dbReference>
<dbReference type="GO" id="GO:0006003">
    <property type="term" value="P:fructose 2,6-bisphosphate metabolic process"/>
    <property type="evidence" value="ECO:0007669"/>
    <property type="project" value="InterPro"/>
</dbReference>
<evidence type="ECO:0000256" key="2">
    <source>
        <dbReference type="PIRSR" id="PIRSR613078-2"/>
    </source>
</evidence>
<dbReference type="CDD" id="cd07067">
    <property type="entry name" value="HP_PGM_like"/>
    <property type="match status" value="1"/>
</dbReference>
<dbReference type="PRINTS" id="PR00991">
    <property type="entry name" value="6PFRUCTKNASE"/>
</dbReference>
<dbReference type="KEGG" id="bko:CKF48_20440"/>
<dbReference type="PANTHER" id="PTHR48100">
    <property type="entry name" value="BROAD-SPECIFICITY PHOSPHATASE YOR283W-RELATED"/>
    <property type="match status" value="1"/>
</dbReference>
<dbReference type="InterPro" id="IPR029033">
    <property type="entry name" value="His_PPase_superfam"/>
</dbReference>
<feature type="active site" description="Tele-phosphohistidine intermediate" evidence="1">
    <location>
        <position position="9"/>
    </location>
</feature>
<reference evidence="3 4" key="1">
    <citation type="submission" date="2017-08" db="EMBL/GenBank/DDBJ databases">
        <title>Complete Genome Sequence of Bacillus kochii Oregon-R-modENCODE STRAIN BDGP4, isolated from Drosophila melanogaster gut.</title>
        <authorList>
            <person name="Wan K.H."/>
            <person name="Yu C."/>
            <person name="Park S."/>
            <person name="Hammonds A.S."/>
            <person name="Booth B.W."/>
            <person name="Celniker S.E."/>
        </authorList>
    </citation>
    <scope>NUCLEOTIDE SEQUENCE [LARGE SCALE GENOMIC DNA]</scope>
    <source>
        <strain evidence="3 4">BDGP4</strain>
    </source>
</reference>
<dbReference type="InterPro" id="IPR003094">
    <property type="entry name" value="6Pfruct_kin"/>
</dbReference>
<dbReference type="OrthoDB" id="9782128at2"/>
<dbReference type="GO" id="GO:0016791">
    <property type="term" value="F:phosphatase activity"/>
    <property type="evidence" value="ECO:0007669"/>
    <property type="project" value="TreeGrafter"/>
</dbReference>
<dbReference type="InterPro" id="IPR050275">
    <property type="entry name" value="PGM_Phosphatase"/>
</dbReference>
<dbReference type="InterPro" id="IPR013078">
    <property type="entry name" value="His_Pase_superF_clade-1"/>
</dbReference>
<dbReference type="EMBL" id="CP022983">
    <property type="protein sequence ID" value="ASV69475.1"/>
    <property type="molecule type" value="Genomic_DNA"/>
</dbReference>
<evidence type="ECO:0000313" key="3">
    <source>
        <dbReference type="EMBL" id="ASV69475.1"/>
    </source>
</evidence>
<dbReference type="SMART" id="SM00855">
    <property type="entry name" value="PGAM"/>
    <property type="match status" value="1"/>
</dbReference>
<feature type="binding site" evidence="2">
    <location>
        <begin position="8"/>
        <end position="15"/>
    </location>
    <ligand>
        <name>substrate</name>
    </ligand>
</feature>
<dbReference type="GO" id="GO:0005737">
    <property type="term" value="C:cytoplasm"/>
    <property type="evidence" value="ECO:0007669"/>
    <property type="project" value="TreeGrafter"/>
</dbReference>
<dbReference type="AlphaFoldDB" id="A0A248TMV8"/>
<protein>
    <submittedName>
        <fullName evidence="3">Histidine phosphatase family protein</fullName>
    </submittedName>
</protein>
<dbReference type="Pfam" id="PF00300">
    <property type="entry name" value="His_Phos_1"/>
    <property type="match status" value="1"/>
</dbReference>
<gene>
    <name evidence="3" type="ORF">CKF48_20440</name>
</gene>
<dbReference type="InterPro" id="IPR001345">
    <property type="entry name" value="PG/BPGM_mutase_AS"/>
</dbReference>
<proteinExistence type="predicted"/>
<sequence length="190" mass="21933">MTTICLIRHGETDWNAARRIQGRTDIILNEKGKLQAKQCGNYFSGTDADVMIVSPLKRARQTAEIINEKLQLPIVVMDEFIERCFGEAEGMTYEERKEQFPSHNIPGYESDKILMERIKIGLSTIHYQYPHKKVLLVAHGAVIGTLLNHFSKGEIHQKKDRLLNGCINTITLKKKDWLIKEYNITHHLYD</sequence>
<feature type="binding site" evidence="2">
    <location>
        <position position="58"/>
    </location>
    <ligand>
        <name>substrate</name>
    </ligand>
</feature>
<dbReference type="PANTHER" id="PTHR48100:SF59">
    <property type="entry name" value="ADENOSYLCOBALAMIN_ALPHA-RIBAZOLE PHOSPHATASE"/>
    <property type="match status" value="1"/>
</dbReference>
<dbReference type="GO" id="GO:0005524">
    <property type="term" value="F:ATP binding"/>
    <property type="evidence" value="ECO:0007669"/>
    <property type="project" value="InterPro"/>
</dbReference>